<keyword evidence="2 6" id="KW-0489">Methyltransferase</keyword>
<dbReference type="PANTHER" id="PTHR13370:SF3">
    <property type="entry name" value="TRNA (GUANINE(10)-N2)-METHYLTRANSFERASE HOMOLOG"/>
    <property type="match status" value="1"/>
</dbReference>
<evidence type="ECO:0000256" key="2">
    <source>
        <dbReference type="ARBA" id="ARBA00022603"/>
    </source>
</evidence>
<reference evidence="6" key="1">
    <citation type="submission" date="2023-07" db="EMBL/GenBank/DDBJ databases">
        <title>Mucosal microbiota of week-old chicken and adult hens.</title>
        <authorList>
            <person name="Volf J."/>
            <person name="Karasova D."/>
            <person name="Crhanova M."/>
            <person name="Faldynova M."/>
            <person name="Prikrylova H."/>
            <person name="Zeman M."/>
            <person name="Babak V."/>
            <person name="Rajova J."/>
            <person name="Rychlik I."/>
        </authorList>
    </citation>
    <scope>NUCLEOTIDE SEQUENCE</scope>
    <source>
        <strain evidence="6">ET902</strain>
    </source>
</reference>
<evidence type="ECO:0000313" key="7">
    <source>
        <dbReference type="Proteomes" id="UP001175147"/>
    </source>
</evidence>
<evidence type="ECO:0000256" key="1">
    <source>
        <dbReference type="ARBA" id="ARBA00006594"/>
    </source>
</evidence>
<dbReference type="Proteomes" id="UP001175147">
    <property type="component" value="Unassembled WGS sequence"/>
</dbReference>
<dbReference type="Gene3D" id="3.40.50.150">
    <property type="entry name" value="Vaccinia Virus protein VP39"/>
    <property type="match status" value="1"/>
</dbReference>
<dbReference type="GO" id="GO:0032259">
    <property type="term" value="P:methylation"/>
    <property type="evidence" value="ECO:0007669"/>
    <property type="project" value="UniProtKB-KW"/>
</dbReference>
<comment type="similarity">
    <text evidence="1 4">Belongs to the N(4)/N(6)-methyltransferase family.</text>
</comment>
<evidence type="ECO:0000256" key="4">
    <source>
        <dbReference type="RuleBase" id="RU362026"/>
    </source>
</evidence>
<evidence type="ECO:0000259" key="5">
    <source>
        <dbReference type="Pfam" id="PF01555"/>
    </source>
</evidence>
<keyword evidence="7" id="KW-1185">Reference proteome</keyword>
<feature type="domain" description="DNA methylase N-4/N-6" evidence="5">
    <location>
        <begin position="59"/>
        <end position="278"/>
    </location>
</feature>
<organism evidence="6 7">
    <name type="scientific">Brachyspira innocens</name>
    <dbReference type="NCBI Taxonomy" id="13264"/>
    <lineage>
        <taxon>Bacteria</taxon>
        <taxon>Pseudomonadati</taxon>
        <taxon>Spirochaetota</taxon>
        <taxon>Spirochaetia</taxon>
        <taxon>Brachyspirales</taxon>
        <taxon>Brachyspiraceae</taxon>
        <taxon>Brachyspira</taxon>
    </lineage>
</organism>
<dbReference type="RefSeq" id="WP_304385173.1">
    <property type="nucleotide sequence ID" value="NZ_JAUPBL010000035.1"/>
</dbReference>
<proteinExistence type="inferred from homology"/>
<evidence type="ECO:0000313" key="6">
    <source>
        <dbReference type="EMBL" id="MDO7020211.1"/>
    </source>
</evidence>
<comment type="caution">
    <text evidence="6">The sequence shown here is derived from an EMBL/GenBank/DDBJ whole genome shotgun (WGS) entry which is preliminary data.</text>
</comment>
<dbReference type="InterPro" id="IPR001091">
    <property type="entry name" value="RM_Methyltransferase"/>
</dbReference>
<dbReference type="GO" id="GO:0008168">
    <property type="term" value="F:methyltransferase activity"/>
    <property type="evidence" value="ECO:0007669"/>
    <property type="project" value="UniProtKB-KW"/>
</dbReference>
<dbReference type="PRINTS" id="PR00508">
    <property type="entry name" value="S21N4MTFRASE"/>
</dbReference>
<dbReference type="SUPFAM" id="SSF53335">
    <property type="entry name" value="S-adenosyl-L-methionine-dependent methyltransferases"/>
    <property type="match status" value="1"/>
</dbReference>
<dbReference type="InterPro" id="IPR002941">
    <property type="entry name" value="DNA_methylase_N4/N6"/>
</dbReference>
<gene>
    <name evidence="6" type="ORF">Q5M86_05435</name>
</gene>
<dbReference type="Pfam" id="PF01555">
    <property type="entry name" value="N6_N4_Mtase"/>
    <property type="match status" value="1"/>
</dbReference>
<dbReference type="InterPro" id="IPR002052">
    <property type="entry name" value="DNA_methylase_N6_adenine_CS"/>
</dbReference>
<dbReference type="EC" id="2.1.1.-" evidence="4"/>
<protein>
    <recommendedName>
        <fullName evidence="4">Methyltransferase</fullName>
        <ecNumber evidence="4">2.1.1.-</ecNumber>
    </recommendedName>
</protein>
<dbReference type="EMBL" id="JAUPBM010000051">
    <property type="protein sequence ID" value="MDO7020211.1"/>
    <property type="molecule type" value="Genomic_DNA"/>
</dbReference>
<keyword evidence="3 6" id="KW-0808">Transferase</keyword>
<dbReference type="PROSITE" id="PS00092">
    <property type="entry name" value="N6_MTASE"/>
    <property type="match status" value="1"/>
</dbReference>
<dbReference type="InterPro" id="IPR029063">
    <property type="entry name" value="SAM-dependent_MTases_sf"/>
</dbReference>
<dbReference type="PANTHER" id="PTHR13370">
    <property type="entry name" value="RNA METHYLASE-RELATED"/>
    <property type="match status" value="1"/>
</dbReference>
<name>A0ABT8YWC8_9SPIR</name>
<sequence length="322" mass="37682">MKRNRSSKNKTIILDGDDVERLSKRLIILKEKTSLGSILNKTIYNDFFESINYLPDNFIDLAIIDPPYNLNKDFGNLNFRKKSDNDYSQYIDSFISLIIPHLKKTASIYVCCDLFSSSAVYDVLNKYFIVRNRITWQREKGRGAQFNWKNALEDIWFATVSNNYYFNIDAVKMKRRVIAPYKEDGKPKDWHETEEGKFRLTHPSNFWDDISVPYWSMAENTTHPTQKPEKLIAKLILASSKEDDIVFDPFVGSGTTVVVANKLNRKYVSIEMDKYYALLTEYRLEKSNTDKNIQGFADGVFWERNTYSYLKSLMTKSKKDNI</sequence>
<evidence type="ECO:0000256" key="3">
    <source>
        <dbReference type="ARBA" id="ARBA00022679"/>
    </source>
</evidence>
<accession>A0ABT8YWC8</accession>